<feature type="transmembrane region" description="Helical" evidence="1">
    <location>
        <begin position="70"/>
        <end position="89"/>
    </location>
</feature>
<dbReference type="RefSeq" id="WP_109728005.1">
    <property type="nucleotide sequence ID" value="NZ_QGDI01000019.1"/>
</dbReference>
<organism evidence="2 3">
    <name type="scientific">Ruminococcus flavefaciens</name>
    <dbReference type="NCBI Taxonomy" id="1265"/>
    <lineage>
        <taxon>Bacteria</taxon>
        <taxon>Bacillati</taxon>
        <taxon>Bacillota</taxon>
        <taxon>Clostridia</taxon>
        <taxon>Eubacteriales</taxon>
        <taxon>Oscillospiraceae</taxon>
        <taxon>Ruminococcus</taxon>
    </lineage>
</organism>
<comment type="caution">
    <text evidence="2">The sequence shown here is derived from an EMBL/GenBank/DDBJ whole genome shotgun (WGS) entry which is preliminary data.</text>
</comment>
<proteinExistence type="predicted"/>
<reference evidence="2 3" key="1">
    <citation type="submission" date="2018-05" db="EMBL/GenBank/DDBJ databases">
        <title>The Hungate 1000. A catalogue of reference genomes from the rumen microbiome.</title>
        <authorList>
            <person name="Kelly W."/>
        </authorList>
    </citation>
    <scope>NUCLEOTIDE SEQUENCE [LARGE SCALE GENOMIC DNA]</scope>
    <source>
        <strain evidence="2 3">SAb67</strain>
    </source>
</reference>
<accession>A0A315XSV4</accession>
<evidence type="ECO:0000313" key="2">
    <source>
        <dbReference type="EMBL" id="PWJ09799.1"/>
    </source>
</evidence>
<keyword evidence="1" id="KW-0472">Membrane</keyword>
<dbReference type="EMBL" id="QGDI01000019">
    <property type="protein sequence ID" value="PWJ09799.1"/>
    <property type="molecule type" value="Genomic_DNA"/>
</dbReference>
<gene>
    <name evidence="2" type="ORF">IE37_03349</name>
</gene>
<protein>
    <submittedName>
        <fullName evidence="2">Uncharacterized protein</fullName>
    </submittedName>
</protein>
<evidence type="ECO:0000313" key="3">
    <source>
        <dbReference type="Proteomes" id="UP000245720"/>
    </source>
</evidence>
<keyword evidence="1" id="KW-1133">Transmembrane helix</keyword>
<dbReference type="AlphaFoldDB" id="A0A315XSV4"/>
<keyword evidence="1" id="KW-0812">Transmembrane</keyword>
<dbReference type="Proteomes" id="UP000245720">
    <property type="component" value="Unassembled WGS sequence"/>
</dbReference>
<name>A0A315XSV4_RUMFL</name>
<evidence type="ECO:0000256" key="1">
    <source>
        <dbReference type="SAM" id="Phobius"/>
    </source>
</evidence>
<feature type="transmembrane region" description="Helical" evidence="1">
    <location>
        <begin position="12"/>
        <end position="33"/>
    </location>
</feature>
<sequence>MISIIKKGLITVFLISILLLIFYYSFIVKHYVIKHYSNIYAIFGIIISVALLLIIIVFEHLADRKIIKLICSILIICVSIFVGCVSYVIKEIICDEEIFYAPFVANYDGDSEIILYEYSGMQSKIGCLCIKETSIIYKKIPDSDYIIEGDCTLTDPNNISLTYNPNEHSLYMQYIWNKENGIHEKKITIDN</sequence>
<feature type="transmembrane region" description="Helical" evidence="1">
    <location>
        <begin position="39"/>
        <end position="58"/>
    </location>
</feature>